<protein>
    <submittedName>
        <fullName evidence="2">Uncharacterized protein</fullName>
    </submittedName>
</protein>
<evidence type="ECO:0000313" key="2">
    <source>
        <dbReference type="WBParaSite" id="PEQ_0000391001-mRNA-1"/>
    </source>
</evidence>
<dbReference type="WBParaSite" id="PEQ_0000391001-mRNA-1">
    <property type="protein sequence ID" value="PEQ_0000391001-mRNA-1"/>
    <property type="gene ID" value="PEQ_0000391001"/>
</dbReference>
<dbReference type="AlphaFoldDB" id="A0A914RC98"/>
<reference evidence="2" key="1">
    <citation type="submission" date="2022-11" db="UniProtKB">
        <authorList>
            <consortium name="WormBaseParasite"/>
        </authorList>
    </citation>
    <scope>IDENTIFICATION</scope>
</reference>
<organism evidence="1 2">
    <name type="scientific">Parascaris equorum</name>
    <name type="common">Equine roundworm</name>
    <dbReference type="NCBI Taxonomy" id="6256"/>
    <lineage>
        <taxon>Eukaryota</taxon>
        <taxon>Metazoa</taxon>
        <taxon>Ecdysozoa</taxon>
        <taxon>Nematoda</taxon>
        <taxon>Chromadorea</taxon>
        <taxon>Rhabditida</taxon>
        <taxon>Spirurina</taxon>
        <taxon>Ascaridomorpha</taxon>
        <taxon>Ascaridoidea</taxon>
        <taxon>Ascarididae</taxon>
        <taxon>Parascaris</taxon>
    </lineage>
</organism>
<evidence type="ECO:0000313" key="1">
    <source>
        <dbReference type="Proteomes" id="UP000887564"/>
    </source>
</evidence>
<sequence>MIDPSISSSPLLPPPLNATSLARIGPPTTANEIIKIEDESFDFVNKRDEVMNYDEGQEKNYFQPLKMRPLSEFDYAPDIHSQILANSLAVQERQLAATAVRF</sequence>
<proteinExistence type="predicted"/>
<name>A0A914RC98_PAREQ</name>
<accession>A0A914RC98</accession>
<dbReference type="Proteomes" id="UP000887564">
    <property type="component" value="Unplaced"/>
</dbReference>
<keyword evidence="1" id="KW-1185">Reference proteome</keyword>